<dbReference type="InterPro" id="IPR000515">
    <property type="entry name" value="MetI-like"/>
</dbReference>
<evidence type="ECO:0000313" key="10">
    <source>
        <dbReference type="EMBL" id="QBE63786.1"/>
    </source>
</evidence>
<protein>
    <submittedName>
        <fullName evidence="10">ABC transporter permease</fullName>
    </submittedName>
</protein>
<dbReference type="PANTHER" id="PTHR30151">
    <property type="entry name" value="ALKANE SULFONATE ABC TRANSPORTER-RELATED, MEMBRANE SUBUNIT"/>
    <property type="match status" value="1"/>
</dbReference>
<reference evidence="10 11" key="1">
    <citation type="submission" date="2019-02" db="EMBL/GenBank/DDBJ databases">
        <title>Draft Genome Sequences of Six Type Strains of the Genus Massilia.</title>
        <authorList>
            <person name="Miess H."/>
            <person name="Frediansyhah A."/>
            <person name="Gross H."/>
        </authorList>
    </citation>
    <scope>NUCLEOTIDE SEQUENCE [LARGE SCALE GENOMIC DNA]</scope>
    <source>
        <strain evidence="10 11">DSM 17473</strain>
    </source>
</reference>
<evidence type="ECO:0000256" key="2">
    <source>
        <dbReference type="ARBA" id="ARBA00022448"/>
    </source>
</evidence>
<dbReference type="KEGG" id="plue:EWM63_13005"/>
<feature type="domain" description="ABC transmembrane type-1" evidence="9">
    <location>
        <begin position="99"/>
        <end position="283"/>
    </location>
</feature>
<feature type="transmembrane region" description="Helical" evidence="7">
    <location>
        <begin position="110"/>
        <end position="130"/>
    </location>
</feature>
<dbReference type="SUPFAM" id="SSF161098">
    <property type="entry name" value="MetI-like"/>
    <property type="match status" value="1"/>
</dbReference>
<evidence type="ECO:0000256" key="4">
    <source>
        <dbReference type="ARBA" id="ARBA00022692"/>
    </source>
</evidence>
<organism evidence="10 11">
    <name type="scientific">Pseudoduganella lutea</name>
    <dbReference type="NCBI Taxonomy" id="321985"/>
    <lineage>
        <taxon>Bacteria</taxon>
        <taxon>Pseudomonadati</taxon>
        <taxon>Pseudomonadota</taxon>
        <taxon>Betaproteobacteria</taxon>
        <taxon>Burkholderiales</taxon>
        <taxon>Oxalobacteraceae</taxon>
        <taxon>Telluria group</taxon>
        <taxon>Pseudoduganella</taxon>
    </lineage>
</organism>
<evidence type="ECO:0000256" key="5">
    <source>
        <dbReference type="ARBA" id="ARBA00022989"/>
    </source>
</evidence>
<dbReference type="EMBL" id="CP035913">
    <property type="protein sequence ID" value="QBE63786.1"/>
    <property type="molecule type" value="Genomic_DNA"/>
</dbReference>
<evidence type="ECO:0000256" key="6">
    <source>
        <dbReference type="ARBA" id="ARBA00023136"/>
    </source>
</evidence>
<gene>
    <name evidence="10" type="ORF">EWM63_13005</name>
</gene>
<dbReference type="Pfam" id="PF00528">
    <property type="entry name" value="BPD_transp_1"/>
    <property type="match status" value="1"/>
</dbReference>
<dbReference type="Gene3D" id="1.10.3720.10">
    <property type="entry name" value="MetI-like"/>
    <property type="match status" value="1"/>
</dbReference>
<keyword evidence="4 7" id="KW-0812">Transmembrane</keyword>
<feature type="transmembrane region" description="Helical" evidence="7">
    <location>
        <begin position="45"/>
        <end position="66"/>
    </location>
</feature>
<evidence type="ECO:0000256" key="8">
    <source>
        <dbReference type="SAM" id="MobiDB-lite"/>
    </source>
</evidence>
<feature type="region of interest" description="Disordered" evidence="8">
    <location>
        <begin position="1"/>
        <end position="31"/>
    </location>
</feature>
<feature type="transmembrane region" description="Helical" evidence="7">
    <location>
        <begin position="259"/>
        <end position="279"/>
    </location>
</feature>
<feature type="compositionally biased region" description="Low complexity" evidence="8">
    <location>
        <begin position="19"/>
        <end position="31"/>
    </location>
</feature>
<keyword evidence="11" id="KW-1185">Reference proteome</keyword>
<feature type="transmembrane region" description="Helical" evidence="7">
    <location>
        <begin position="233"/>
        <end position="253"/>
    </location>
</feature>
<dbReference type="GO" id="GO:0055085">
    <property type="term" value="P:transmembrane transport"/>
    <property type="evidence" value="ECO:0007669"/>
    <property type="project" value="InterPro"/>
</dbReference>
<keyword evidence="2 7" id="KW-0813">Transport</keyword>
<evidence type="ECO:0000256" key="1">
    <source>
        <dbReference type="ARBA" id="ARBA00004651"/>
    </source>
</evidence>
<dbReference type="OrthoDB" id="5298727at2"/>
<feature type="transmembrane region" description="Helical" evidence="7">
    <location>
        <begin position="142"/>
        <end position="163"/>
    </location>
</feature>
<name>A0A4P6KXM4_9BURK</name>
<dbReference type="GO" id="GO:0005886">
    <property type="term" value="C:plasma membrane"/>
    <property type="evidence" value="ECO:0007669"/>
    <property type="project" value="UniProtKB-SubCell"/>
</dbReference>
<dbReference type="PANTHER" id="PTHR30151:SF38">
    <property type="entry name" value="ALIPHATIC SULFONATES TRANSPORT PERMEASE PROTEIN SSUC-RELATED"/>
    <property type="match status" value="1"/>
</dbReference>
<keyword evidence="5 7" id="KW-1133">Transmembrane helix</keyword>
<sequence length="298" mass="31878">MNTVSSTAAPLPHAAPRNAASTASHVASSAAPNAPRRWQGLATQLGTRAVNIAAGLILPLLLLGLWQYAVDQHWLAEQILPAPALVWQSLVELWDNGDLTANLAISLSRLGWSLAIGGGAGFLLGIAMGISPTIKAYVYPGFQLVSQFPVIGWVPLLIIFAGIGEALKIAAISIAVVVPVAVNTFKGIRNIPRALLEVAAVYRFTFWQKVRRLVLPAAAGGIFNGLRQGVMQAWLSLVFVELLASSEGIGYLMVWGRQLLQLDIVVVGMIVIGAVGIVLDRLLAWGEARLQGWQRRAY</sequence>
<accession>A0A4P6KXM4</accession>
<evidence type="ECO:0000256" key="3">
    <source>
        <dbReference type="ARBA" id="ARBA00022475"/>
    </source>
</evidence>
<dbReference type="AlphaFoldDB" id="A0A4P6KXM4"/>
<evidence type="ECO:0000313" key="11">
    <source>
        <dbReference type="Proteomes" id="UP000290637"/>
    </source>
</evidence>
<evidence type="ECO:0000259" key="9">
    <source>
        <dbReference type="PROSITE" id="PS50928"/>
    </source>
</evidence>
<feature type="transmembrane region" description="Helical" evidence="7">
    <location>
        <begin position="169"/>
        <end position="185"/>
    </location>
</feature>
<dbReference type="CDD" id="cd06261">
    <property type="entry name" value="TM_PBP2"/>
    <property type="match status" value="1"/>
</dbReference>
<keyword evidence="3" id="KW-1003">Cell membrane</keyword>
<evidence type="ECO:0000256" key="7">
    <source>
        <dbReference type="RuleBase" id="RU363032"/>
    </source>
</evidence>
<keyword evidence="6 7" id="KW-0472">Membrane</keyword>
<dbReference type="Proteomes" id="UP000290637">
    <property type="component" value="Chromosome"/>
</dbReference>
<dbReference type="PROSITE" id="PS50928">
    <property type="entry name" value="ABC_TM1"/>
    <property type="match status" value="1"/>
</dbReference>
<comment type="subcellular location">
    <subcellularLocation>
        <location evidence="1 7">Cell membrane</location>
        <topology evidence="1 7">Multi-pass membrane protein</topology>
    </subcellularLocation>
</comment>
<dbReference type="InterPro" id="IPR035906">
    <property type="entry name" value="MetI-like_sf"/>
</dbReference>
<proteinExistence type="inferred from homology"/>
<comment type="similarity">
    <text evidence="7">Belongs to the binding-protein-dependent transport system permease family.</text>
</comment>